<keyword evidence="1" id="KW-1133">Transmembrane helix</keyword>
<dbReference type="AlphaFoldDB" id="A0AAN6MUV0"/>
<proteinExistence type="predicted"/>
<reference evidence="2" key="2">
    <citation type="submission" date="2023-05" db="EMBL/GenBank/DDBJ databases">
        <authorList>
            <consortium name="Lawrence Berkeley National Laboratory"/>
            <person name="Steindorff A."/>
            <person name="Hensen N."/>
            <person name="Bonometti L."/>
            <person name="Westerberg I."/>
            <person name="Brannstrom I.O."/>
            <person name="Guillou S."/>
            <person name="Cros-Aarteil S."/>
            <person name="Calhoun S."/>
            <person name="Haridas S."/>
            <person name="Kuo A."/>
            <person name="Mondo S."/>
            <person name="Pangilinan J."/>
            <person name="Riley R."/>
            <person name="Labutti K."/>
            <person name="Andreopoulos B."/>
            <person name="Lipzen A."/>
            <person name="Chen C."/>
            <person name="Yanf M."/>
            <person name="Daum C."/>
            <person name="Ng V."/>
            <person name="Clum A."/>
            <person name="Ohm R."/>
            <person name="Martin F."/>
            <person name="Silar P."/>
            <person name="Natvig D."/>
            <person name="Lalanne C."/>
            <person name="Gautier V."/>
            <person name="Ament-Velasquez S.L."/>
            <person name="Kruys A."/>
            <person name="Hutchinson M.I."/>
            <person name="Powell A.J."/>
            <person name="Barry K."/>
            <person name="Miller A.N."/>
            <person name="Grigoriev I.V."/>
            <person name="Debuchy R."/>
            <person name="Gladieux P."/>
            <person name="Thoren M.H."/>
            <person name="Johannesson H."/>
        </authorList>
    </citation>
    <scope>NUCLEOTIDE SEQUENCE</scope>
    <source>
        <strain evidence="2">CBS 103.79</strain>
    </source>
</reference>
<comment type="caution">
    <text evidence="2">The sequence shown here is derived from an EMBL/GenBank/DDBJ whole genome shotgun (WGS) entry which is preliminary data.</text>
</comment>
<sequence length="188" mass="20858">MPLKPRPCCLHHQIPRATRRTPARWFWVSEILEIIICWLCSLVMCVYTIQHGLLRENIMPYELVDGPQPSEQHVTAAGGQPAASFVLRPSPELMLLSCLLFGCCVSSFTHRRQSQDPFQFVVYLVLLGGAALVGYGLRADPHLVLLGYLPFATCAAMAITVMGHGAYSWLKPDVAARLRDEEKAQPAG</sequence>
<name>A0AAN6MUV0_9PEZI</name>
<keyword evidence="1" id="KW-0472">Membrane</keyword>
<gene>
    <name evidence="2" type="ORF">C8A05DRAFT_40521</name>
</gene>
<dbReference type="Proteomes" id="UP001303889">
    <property type="component" value="Unassembled WGS sequence"/>
</dbReference>
<evidence type="ECO:0000313" key="2">
    <source>
        <dbReference type="EMBL" id="KAK3906673.1"/>
    </source>
</evidence>
<reference evidence="2" key="1">
    <citation type="journal article" date="2023" name="Mol. Phylogenet. Evol.">
        <title>Genome-scale phylogeny and comparative genomics of the fungal order Sordariales.</title>
        <authorList>
            <person name="Hensen N."/>
            <person name="Bonometti L."/>
            <person name="Westerberg I."/>
            <person name="Brannstrom I.O."/>
            <person name="Guillou S."/>
            <person name="Cros-Aarteil S."/>
            <person name="Calhoun S."/>
            <person name="Haridas S."/>
            <person name="Kuo A."/>
            <person name="Mondo S."/>
            <person name="Pangilinan J."/>
            <person name="Riley R."/>
            <person name="LaButti K."/>
            <person name="Andreopoulos B."/>
            <person name="Lipzen A."/>
            <person name="Chen C."/>
            <person name="Yan M."/>
            <person name="Daum C."/>
            <person name="Ng V."/>
            <person name="Clum A."/>
            <person name="Steindorff A."/>
            <person name="Ohm R.A."/>
            <person name="Martin F."/>
            <person name="Silar P."/>
            <person name="Natvig D.O."/>
            <person name="Lalanne C."/>
            <person name="Gautier V."/>
            <person name="Ament-Velasquez S.L."/>
            <person name="Kruys A."/>
            <person name="Hutchinson M.I."/>
            <person name="Powell A.J."/>
            <person name="Barry K."/>
            <person name="Miller A.N."/>
            <person name="Grigoriev I.V."/>
            <person name="Debuchy R."/>
            <person name="Gladieux P."/>
            <person name="Hiltunen Thoren M."/>
            <person name="Johannesson H."/>
        </authorList>
    </citation>
    <scope>NUCLEOTIDE SEQUENCE</scope>
    <source>
        <strain evidence="2">CBS 103.79</strain>
    </source>
</reference>
<evidence type="ECO:0000256" key="1">
    <source>
        <dbReference type="SAM" id="Phobius"/>
    </source>
</evidence>
<feature type="transmembrane region" description="Helical" evidence="1">
    <location>
        <begin position="25"/>
        <end position="49"/>
    </location>
</feature>
<organism evidence="2 3">
    <name type="scientific">Staphylotrichum tortipilum</name>
    <dbReference type="NCBI Taxonomy" id="2831512"/>
    <lineage>
        <taxon>Eukaryota</taxon>
        <taxon>Fungi</taxon>
        <taxon>Dikarya</taxon>
        <taxon>Ascomycota</taxon>
        <taxon>Pezizomycotina</taxon>
        <taxon>Sordariomycetes</taxon>
        <taxon>Sordariomycetidae</taxon>
        <taxon>Sordariales</taxon>
        <taxon>Chaetomiaceae</taxon>
        <taxon>Staphylotrichum</taxon>
    </lineage>
</organism>
<feature type="transmembrane region" description="Helical" evidence="1">
    <location>
        <begin position="143"/>
        <end position="170"/>
    </location>
</feature>
<feature type="transmembrane region" description="Helical" evidence="1">
    <location>
        <begin position="120"/>
        <end position="137"/>
    </location>
</feature>
<keyword evidence="3" id="KW-1185">Reference proteome</keyword>
<keyword evidence="1" id="KW-0812">Transmembrane</keyword>
<protein>
    <submittedName>
        <fullName evidence="2">Uncharacterized protein</fullName>
    </submittedName>
</protein>
<dbReference type="EMBL" id="MU855321">
    <property type="protein sequence ID" value="KAK3906673.1"/>
    <property type="molecule type" value="Genomic_DNA"/>
</dbReference>
<evidence type="ECO:0000313" key="3">
    <source>
        <dbReference type="Proteomes" id="UP001303889"/>
    </source>
</evidence>
<accession>A0AAN6MUV0</accession>